<feature type="compositionally biased region" description="Acidic residues" evidence="1">
    <location>
        <begin position="9"/>
        <end position="39"/>
    </location>
</feature>
<name>A0AAD9Q2L2_ACRCE</name>
<evidence type="ECO:0000313" key="2">
    <source>
        <dbReference type="EMBL" id="KAK2553587.1"/>
    </source>
</evidence>
<dbReference type="PANTHER" id="PTHR31751">
    <property type="entry name" value="SI:CH211-108C17.2-RELATED-RELATED"/>
    <property type="match status" value="1"/>
</dbReference>
<proteinExistence type="predicted"/>
<feature type="non-terminal residue" evidence="2">
    <location>
        <position position="1"/>
    </location>
</feature>
<dbReference type="Proteomes" id="UP001249851">
    <property type="component" value="Unassembled WGS sequence"/>
</dbReference>
<comment type="caution">
    <text evidence="2">The sequence shown here is derived from an EMBL/GenBank/DDBJ whole genome shotgun (WGS) entry which is preliminary data.</text>
</comment>
<reference evidence="2" key="2">
    <citation type="journal article" date="2023" name="Science">
        <title>Genomic signatures of disease resistance in endangered staghorn corals.</title>
        <authorList>
            <person name="Vollmer S.V."/>
            <person name="Selwyn J.D."/>
            <person name="Despard B.A."/>
            <person name="Roesel C.L."/>
        </authorList>
    </citation>
    <scope>NUCLEOTIDE SEQUENCE</scope>
    <source>
        <strain evidence="2">K2</strain>
    </source>
</reference>
<evidence type="ECO:0000313" key="3">
    <source>
        <dbReference type="Proteomes" id="UP001249851"/>
    </source>
</evidence>
<accession>A0AAD9Q2L2</accession>
<sequence>TVKPIIVDSADEEPFENEEVYDEDYSPSIPLEEDEDETDEKPQQSSTDEKEHVKTHGKRKFIVFEKHLLSLFALCPICGGPAEARITKVIGTMVKINQWCTDEKSCQFSRMWFSQPFVKEQIPCGNLLLSASILISVNSRVVNLCSKVQLKAHTVIYPNAFDCFPGCSTAKTLQMLKLMNLATISERSFHRHTSSYLNAIVIQQWKKHQQGLTSGFLEKNDGLILAGCNDIVFILSVVSSSYKRHYTGDGRCDSLGCSAKLGSFTLIEQRINRVVDFQVNITIAAVKITLLWESNEVRNSAWMEHEELVRAVQVHTNSGLSIAELITDRLQQNTIWIKINLHNTTHYFDIWHFFKELWVNLLNFPISLSYTGLCKKIDKLAKKKDREEVSPVNFQSHILVCSINT</sequence>
<feature type="region of interest" description="Disordered" evidence="1">
    <location>
        <begin position="1"/>
        <end position="53"/>
    </location>
</feature>
<reference evidence="2" key="1">
    <citation type="journal article" date="2023" name="G3 (Bethesda)">
        <title>Whole genome assembly and annotation of the endangered Caribbean coral Acropora cervicornis.</title>
        <authorList>
            <person name="Selwyn J.D."/>
            <person name="Vollmer S.V."/>
        </authorList>
    </citation>
    <scope>NUCLEOTIDE SEQUENCE</scope>
    <source>
        <strain evidence="2">K2</strain>
    </source>
</reference>
<dbReference type="PANTHER" id="PTHR31751:SF42">
    <property type="entry name" value="PROTEIN CBG10204"/>
    <property type="match status" value="1"/>
</dbReference>
<protein>
    <submittedName>
        <fullName evidence="2">Uncharacterized protein</fullName>
    </submittedName>
</protein>
<keyword evidence="3" id="KW-1185">Reference proteome</keyword>
<organism evidence="2 3">
    <name type="scientific">Acropora cervicornis</name>
    <name type="common">Staghorn coral</name>
    <dbReference type="NCBI Taxonomy" id="6130"/>
    <lineage>
        <taxon>Eukaryota</taxon>
        <taxon>Metazoa</taxon>
        <taxon>Cnidaria</taxon>
        <taxon>Anthozoa</taxon>
        <taxon>Hexacorallia</taxon>
        <taxon>Scleractinia</taxon>
        <taxon>Astrocoeniina</taxon>
        <taxon>Acroporidae</taxon>
        <taxon>Acropora</taxon>
    </lineage>
</organism>
<gene>
    <name evidence="2" type="ORF">P5673_025079</name>
</gene>
<dbReference type="EMBL" id="JARQWQ010000076">
    <property type="protein sequence ID" value="KAK2553587.1"/>
    <property type="molecule type" value="Genomic_DNA"/>
</dbReference>
<evidence type="ECO:0000256" key="1">
    <source>
        <dbReference type="SAM" id="MobiDB-lite"/>
    </source>
</evidence>
<dbReference type="AlphaFoldDB" id="A0AAD9Q2L2"/>